<feature type="region of interest" description="Disordered" evidence="1">
    <location>
        <begin position="19"/>
        <end position="104"/>
    </location>
</feature>
<dbReference type="Proteomes" id="UP000014500">
    <property type="component" value="Unassembled WGS sequence"/>
</dbReference>
<feature type="compositionally biased region" description="Basic residues" evidence="1">
    <location>
        <begin position="68"/>
        <end position="88"/>
    </location>
</feature>
<evidence type="ECO:0000256" key="1">
    <source>
        <dbReference type="SAM" id="MobiDB-lite"/>
    </source>
</evidence>
<sequence>MKCFLIIFIAVSVIMEGKAETSENPEDPIIEDAQKDSDDANVEVPPPPPADEVEDEKNAETKVDPKSYRRNSKNKGAKSHKNVKKQNHGRLNEGHNSFKLKQQKNVDNYNHYKNYDNANSLNANDGRSAYSNNAALFNPYNRGGWSPYGGYYGQQPNYY</sequence>
<feature type="signal peptide" evidence="2">
    <location>
        <begin position="1"/>
        <end position="19"/>
    </location>
</feature>
<dbReference type="HOGENOM" id="CLU_1662990_0_0_1"/>
<protein>
    <submittedName>
        <fullName evidence="3">Uncharacterized protein</fullName>
    </submittedName>
</protein>
<organism evidence="3 4">
    <name type="scientific">Strigamia maritima</name>
    <name type="common">European centipede</name>
    <name type="synonym">Geophilus maritimus</name>
    <dbReference type="NCBI Taxonomy" id="126957"/>
    <lineage>
        <taxon>Eukaryota</taxon>
        <taxon>Metazoa</taxon>
        <taxon>Ecdysozoa</taxon>
        <taxon>Arthropoda</taxon>
        <taxon>Myriapoda</taxon>
        <taxon>Chilopoda</taxon>
        <taxon>Pleurostigmophora</taxon>
        <taxon>Geophilomorpha</taxon>
        <taxon>Linotaeniidae</taxon>
        <taxon>Strigamia</taxon>
    </lineage>
</organism>
<feature type="chain" id="PRO_5004589893" evidence="2">
    <location>
        <begin position="20"/>
        <end position="159"/>
    </location>
</feature>
<keyword evidence="2" id="KW-0732">Signal</keyword>
<evidence type="ECO:0000313" key="3">
    <source>
        <dbReference type="EnsemblMetazoa" id="SMAR003807-PA"/>
    </source>
</evidence>
<proteinExistence type="predicted"/>
<evidence type="ECO:0000313" key="4">
    <source>
        <dbReference type="Proteomes" id="UP000014500"/>
    </source>
</evidence>
<feature type="compositionally biased region" description="Basic and acidic residues" evidence="1">
    <location>
        <begin position="56"/>
        <end position="67"/>
    </location>
</feature>
<name>T1IRV7_STRMM</name>
<accession>T1IRV7</accession>
<reference evidence="4" key="1">
    <citation type="submission" date="2011-05" db="EMBL/GenBank/DDBJ databases">
        <authorList>
            <person name="Richards S.R."/>
            <person name="Qu J."/>
            <person name="Jiang H."/>
            <person name="Jhangiani S.N."/>
            <person name="Agravi P."/>
            <person name="Goodspeed R."/>
            <person name="Gross S."/>
            <person name="Mandapat C."/>
            <person name="Jackson L."/>
            <person name="Mathew T."/>
            <person name="Pu L."/>
            <person name="Thornton R."/>
            <person name="Saada N."/>
            <person name="Wilczek-Boney K.B."/>
            <person name="Lee S."/>
            <person name="Kovar C."/>
            <person name="Wu Y."/>
            <person name="Scherer S.E."/>
            <person name="Worley K.C."/>
            <person name="Muzny D.M."/>
            <person name="Gibbs R."/>
        </authorList>
    </citation>
    <scope>NUCLEOTIDE SEQUENCE</scope>
    <source>
        <strain evidence="4">Brora</strain>
    </source>
</reference>
<dbReference type="AlphaFoldDB" id="T1IRV7"/>
<reference evidence="3" key="2">
    <citation type="submission" date="2015-02" db="UniProtKB">
        <authorList>
            <consortium name="EnsemblMetazoa"/>
        </authorList>
    </citation>
    <scope>IDENTIFICATION</scope>
</reference>
<dbReference type="EnsemblMetazoa" id="SMAR003807-RA">
    <property type="protein sequence ID" value="SMAR003807-PA"/>
    <property type="gene ID" value="SMAR003807"/>
</dbReference>
<keyword evidence="4" id="KW-1185">Reference proteome</keyword>
<dbReference type="EMBL" id="AFFK01018784">
    <property type="status" value="NOT_ANNOTATED_CDS"/>
    <property type="molecule type" value="Genomic_DNA"/>
</dbReference>
<evidence type="ECO:0000256" key="2">
    <source>
        <dbReference type="SAM" id="SignalP"/>
    </source>
</evidence>